<evidence type="ECO:0000256" key="1">
    <source>
        <dbReference type="ARBA" id="ARBA00001917"/>
    </source>
</evidence>
<sequence length="566" mass="62144">MLLTGQDKEKTLISRLVKKHGRQQSSLIPIMQSVQAECGFVSEFAMQYIADLIGISASEVLGVATFFHFINKKPKGKFIIRLSRDMSSIMKGAKSVARQLENDLGIRFGETTPDGMFTLEWTSCIGMNYQAPAMMVNNEVFSNLTPPRVHRVIEDCRQEFNARRPTVGNVGETYANTLNYTNHEINSGLQRAVSVSPSEVIAELTVSGLRGRGGAGFPTGIKWNLASKAKGDCKYIICNADEGEPGTFKDRIILGKYADMVFEGMTIAAYSIGAREGVVYLRWEYTHLKPHLEAVLEARRKSNLLGADILCQKGFCFDIRIHMGAGAYVCGEETALIESLEGRRGEPRNRPPYPAERGLHGQPTVVNNVETLATLSCIISRGAKWFSSMGTERSKGFKLFSVSGDCSRPGVYELPWGITVDQLLETVGGQGAKAVQIGGYTGQLVPARQFDRRLAYEDLGIGGSIIVYSAERDMLEVAENYLEFFVEESCGQCTTCRVGNQKLLEGIRLLQQGKCSNRYLNDLISLSETVKLASKCGLGQASPNVVIALNAHFKEEIMARPILGAA</sequence>
<organism evidence="10 11">
    <name type="scientific">Magnetospirillum fulvum</name>
    <name type="common">Rhodospirillum fulvum</name>
    <dbReference type="NCBI Taxonomy" id="1082"/>
    <lineage>
        <taxon>Bacteria</taxon>
        <taxon>Pseudomonadati</taxon>
        <taxon>Pseudomonadota</taxon>
        <taxon>Alphaproteobacteria</taxon>
        <taxon>Rhodospirillales</taxon>
        <taxon>Rhodospirillaceae</taxon>
        <taxon>Magnetospirillum</taxon>
    </lineage>
</organism>
<evidence type="ECO:0000256" key="3">
    <source>
        <dbReference type="ARBA" id="ARBA00007523"/>
    </source>
</evidence>
<evidence type="ECO:0000256" key="5">
    <source>
        <dbReference type="ARBA" id="ARBA00022723"/>
    </source>
</evidence>
<dbReference type="Pfam" id="PF01257">
    <property type="entry name" value="2Fe-2S_thioredx"/>
    <property type="match status" value="1"/>
</dbReference>
<dbReference type="PANTHER" id="PTHR43578:SF3">
    <property type="entry name" value="NADH-QUINONE OXIDOREDUCTASE SUBUNIT F"/>
    <property type="match status" value="1"/>
</dbReference>
<dbReference type="GO" id="GO:0046872">
    <property type="term" value="F:metal ion binding"/>
    <property type="evidence" value="ECO:0007669"/>
    <property type="project" value="UniProtKB-KW"/>
</dbReference>
<dbReference type="InterPro" id="IPR019575">
    <property type="entry name" value="Nuop51_4Fe4S-bd"/>
</dbReference>
<dbReference type="Pfam" id="PF10589">
    <property type="entry name" value="NADH_4Fe-4S"/>
    <property type="match status" value="1"/>
</dbReference>
<gene>
    <name evidence="10" type="ORF">SAMN04244559_00178</name>
</gene>
<dbReference type="FunFam" id="3.40.50.11540:FF:000001">
    <property type="entry name" value="NADH dehydrogenase [ubiquinone] flavoprotein 1, mitochondrial"/>
    <property type="match status" value="1"/>
</dbReference>
<dbReference type="OrthoDB" id="9761899at2"/>
<dbReference type="Gene3D" id="1.20.1440.230">
    <property type="entry name" value="NADH-ubiquinone oxidoreductase 51kDa subunit, iron-sulphur binding domain"/>
    <property type="match status" value="1"/>
</dbReference>
<evidence type="ECO:0000313" key="10">
    <source>
        <dbReference type="EMBL" id="SEH25339.1"/>
    </source>
</evidence>
<evidence type="ECO:0000256" key="7">
    <source>
        <dbReference type="ARBA" id="ARBA00023014"/>
    </source>
</evidence>
<proteinExistence type="inferred from homology"/>
<dbReference type="SUPFAM" id="SSF140490">
    <property type="entry name" value="Nqo1C-terminal domain-like"/>
    <property type="match status" value="1"/>
</dbReference>
<dbReference type="PROSITE" id="PS00644">
    <property type="entry name" value="COMPLEX1_51K_1"/>
    <property type="match status" value="1"/>
</dbReference>
<evidence type="ECO:0000256" key="8">
    <source>
        <dbReference type="SAM" id="MobiDB-lite"/>
    </source>
</evidence>
<keyword evidence="5" id="KW-0479">Metal-binding</keyword>
<evidence type="ECO:0000256" key="2">
    <source>
        <dbReference type="ARBA" id="ARBA00001966"/>
    </source>
</evidence>
<dbReference type="Pfam" id="PF01512">
    <property type="entry name" value="Complex1_51K"/>
    <property type="match status" value="1"/>
</dbReference>
<comment type="cofactor">
    <cofactor evidence="1">
        <name>FMN</name>
        <dbReference type="ChEBI" id="CHEBI:58210"/>
    </cofactor>
</comment>
<accession>A0A1H6GPH5</accession>
<keyword evidence="6" id="KW-0408">Iron</keyword>
<dbReference type="SMART" id="SM00928">
    <property type="entry name" value="NADH_4Fe-4S"/>
    <property type="match status" value="1"/>
</dbReference>
<keyword evidence="7" id="KW-0411">Iron-sulfur</keyword>
<dbReference type="Gene3D" id="3.40.30.10">
    <property type="entry name" value="Glutaredoxin"/>
    <property type="match status" value="1"/>
</dbReference>
<reference evidence="11" key="1">
    <citation type="submission" date="2016-10" db="EMBL/GenBank/DDBJ databases">
        <authorList>
            <person name="Varghese N."/>
            <person name="Submissions S."/>
        </authorList>
    </citation>
    <scope>NUCLEOTIDE SEQUENCE [LARGE SCALE GENOMIC DNA]</scope>
    <source>
        <strain evidence="11">DSM 13234</strain>
    </source>
</reference>
<dbReference type="AlphaFoldDB" id="A0A1H6GPH5"/>
<comment type="cofactor">
    <cofactor evidence="2">
        <name>[4Fe-4S] cluster</name>
        <dbReference type="ChEBI" id="CHEBI:49883"/>
    </cofactor>
</comment>
<evidence type="ECO:0000313" key="11">
    <source>
        <dbReference type="Proteomes" id="UP000182983"/>
    </source>
</evidence>
<evidence type="ECO:0000256" key="4">
    <source>
        <dbReference type="ARBA" id="ARBA00022485"/>
    </source>
</evidence>
<comment type="similarity">
    <text evidence="3">Belongs to the complex I 51 kDa subunit family.</text>
</comment>
<dbReference type="RefSeq" id="WP_074765053.1">
    <property type="nucleotide sequence ID" value="NZ_FNWO01000001.1"/>
</dbReference>
<dbReference type="InterPro" id="IPR037225">
    <property type="entry name" value="Nuo51_FMN-bd_sf"/>
</dbReference>
<dbReference type="InterPro" id="IPR041921">
    <property type="entry name" value="NuoE_N"/>
</dbReference>
<dbReference type="SUPFAM" id="SSF142019">
    <property type="entry name" value="Nqo1 FMN-binding domain-like"/>
    <property type="match status" value="1"/>
</dbReference>
<dbReference type="Gene3D" id="1.10.10.1590">
    <property type="entry name" value="NADH-quinone oxidoreductase subunit E"/>
    <property type="match status" value="1"/>
</dbReference>
<dbReference type="InterPro" id="IPR042128">
    <property type="entry name" value="NuoE_dom"/>
</dbReference>
<name>A0A1H6GPH5_MAGFU</name>
<dbReference type="Gene3D" id="3.10.20.600">
    <property type="match status" value="1"/>
</dbReference>
<dbReference type="PANTHER" id="PTHR43578">
    <property type="entry name" value="NADH-QUINONE OXIDOREDUCTASE SUBUNIT F"/>
    <property type="match status" value="1"/>
</dbReference>
<dbReference type="Proteomes" id="UP000182983">
    <property type="component" value="Unassembled WGS sequence"/>
</dbReference>
<dbReference type="Gene3D" id="3.40.50.11540">
    <property type="entry name" value="NADH-ubiquinone oxidoreductase 51kDa subunit"/>
    <property type="match status" value="1"/>
</dbReference>
<dbReference type="GO" id="GO:0051539">
    <property type="term" value="F:4 iron, 4 sulfur cluster binding"/>
    <property type="evidence" value="ECO:0007669"/>
    <property type="project" value="UniProtKB-KW"/>
</dbReference>
<dbReference type="InterPro" id="IPR037207">
    <property type="entry name" value="Nuop51_4Fe4S-bd_sf"/>
</dbReference>
<dbReference type="SUPFAM" id="SSF52833">
    <property type="entry name" value="Thioredoxin-like"/>
    <property type="match status" value="1"/>
</dbReference>
<dbReference type="EMBL" id="FNWO01000001">
    <property type="protein sequence ID" value="SEH25339.1"/>
    <property type="molecule type" value="Genomic_DNA"/>
</dbReference>
<dbReference type="GO" id="GO:0008137">
    <property type="term" value="F:NADH dehydrogenase (ubiquinone) activity"/>
    <property type="evidence" value="ECO:0007669"/>
    <property type="project" value="InterPro"/>
</dbReference>
<dbReference type="SUPFAM" id="SSF142984">
    <property type="entry name" value="Nqo1 middle domain-like"/>
    <property type="match status" value="1"/>
</dbReference>
<dbReference type="InterPro" id="IPR001949">
    <property type="entry name" value="NADH-UbQ_OxRdtase_51kDa_CS"/>
</dbReference>
<feature type="domain" description="NADH-ubiquinone oxidoreductase 51kDa subunit iron-sulphur binding" evidence="9">
    <location>
        <begin position="475"/>
        <end position="520"/>
    </location>
</feature>
<dbReference type="InterPro" id="IPR011538">
    <property type="entry name" value="Nuo51_FMN-bd"/>
</dbReference>
<evidence type="ECO:0000259" key="9">
    <source>
        <dbReference type="SMART" id="SM00928"/>
    </source>
</evidence>
<dbReference type="CDD" id="cd03064">
    <property type="entry name" value="TRX_Fd_NuoE"/>
    <property type="match status" value="1"/>
</dbReference>
<feature type="region of interest" description="Disordered" evidence="8">
    <location>
        <begin position="341"/>
        <end position="360"/>
    </location>
</feature>
<protein>
    <submittedName>
        <fullName evidence="10">[NiFe] hydrogenase diaphorase moiety large subunit</fullName>
    </submittedName>
</protein>
<keyword evidence="11" id="KW-1185">Reference proteome</keyword>
<dbReference type="GO" id="GO:0010181">
    <property type="term" value="F:FMN binding"/>
    <property type="evidence" value="ECO:0007669"/>
    <property type="project" value="InterPro"/>
</dbReference>
<dbReference type="InterPro" id="IPR036249">
    <property type="entry name" value="Thioredoxin-like_sf"/>
</dbReference>
<keyword evidence="4" id="KW-0004">4Fe-4S</keyword>
<evidence type="ECO:0000256" key="6">
    <source>
        <dbReference type="ARBA" id="ARBA00023004"/>
    </source>
</evidence>